<accession>A0A1Y2FRB3</accession>
<feature type="coiled-coil region" evidence="1">
    <location>
        <begin position="137"/>
        <end position="164"/>
    </location>
</feature>
<sequence length="167" mass="20123">MTIENENLRLESPLFKEKETILGEYLLKIQLKDDSDTFKDKKKILLINARNIHNNELFIYEKILKYEDFQNLCNLFKLCKSIEQVHKLLSNLIEKKKIKIEKIHYGKFIILSMSLNFPDLELNYSENIELLRRDLNNEEIMELIESYQMDIKKLKEENKILKKILIM</sequence>
<dbReference type="AlphaFoldDB" id="A0A1Y2FRB3"/>
<evidence type="ECO:0000313" key="2">
    <source>
        <dbReference type="EMBL" id="ORY86541.1"/>
    </source>
</evidence>
<evidence type="ECO:0000256" key="1">
    <source>
        <dbReference type="SAM" id="Coils"/>
    </source>
</evidence>
<comment type="caution">
    <text evidence="2">The sequence shown here is derived from an EMBL/GenBank/DDBJ whole genome shotgun (WGS) entry which is preliminary data.</text>
</comment>
<reference evidence="2 3" key="1">
    <citation type="submission" date="2016-08" db="EMBL/GenBank/DDBJ databases">
        <title>A Parts List for Fungal Cellulosomes Revealed by Comparative Genomics.</title>
        <authorList>
            <consortium name="DOE Joint Genome Institute"/>
            <person name="Haitjema C.H."/>
            <person name="Gilmore S.P."/>
            <person name="Henske J.K."/>
            <person name="Solomon K.V."/>
            <person name="De Groot R."/>
            <person name="Kuo A."/>
            <person name="Mondo S.J."/>
            <person name="Salamov A.A."/>
            <person name="Labutti K."/>
            <person name="Zhao Z."/>
            <person name="Chiniquy J."/>
            <person name="Barry K."/>
            <person name="Brewer H.M."/>
            <person name="Purvine S.O."/>
            <person name="Wright A.T."/>
            <person name="Boxma B."/>
            <person name="Van Alen T."/>
            <person name="Hackstein J.H."/>
            <person name="Baker S.E."/>
            <person name="Grigoriev I.V."/>
            <person name="O'Malley M.A."/>
        </authorList>
    </citation>
    <scope>NUCLEOTIDE SEQUENCE [LARGE SCALE GENOMIC DNA]</scope>
    <source>
        <strain evidence="2 3">G1</strain>
    </source>
</reference>
<name>A0A1Y2FRB3_9FUNG</name>
<dbReference type="EMBL" id="MCOG01000002">
    <property type="protein sequence ID" value="ORY86541.1"/>
    <property type="molecule type" value="Genomic_DNA"/>
</dbReference>
<organism evidence="2 3">
    <name type="scientific">Neocallimastix californiae</name>
    <dbReference type="NCBI Taxonomy" id="1754190"/>
    <lineage>
        <taxon>Eukaryota</taxon>
        <taxon>Fungi</taxon>
        <taxon>Fungi incertae sedis</taxon>
        <taxon>Chytridiomycota</taxon>
        <taxon>Chytridiomycota incertae sedis</taxon>
        <taxon>Neocallimastigomycetes</taxon>
        <taxon>Neocallimastigales</taxon>
        <taxon>Neocallimastigaceae</taxon>
        <taxon>Neocallimastix</taxon>
    </lineage>
</organism>
<proteinExistence type="predicted"/>
<gene>
    <name evidence="2" type="ORF">LY90DRAFT_498776</name>
</gene>
<protein>
    <submittedName>
        <fullName evidence="2">Uncharacterized protein</fullName>
    </submittedName>
</protein>
<dbReference type="Proteomes" id="UP000193920">
    <property type="component" value="Unassembled WGS sequence"/>
</dbReference>
<keyword evidence="3" id="KW-1185">Reference proteome</keyword>
<evidence type="ECO:0000313" key="3">
    <source>
        <dbReference type="Proteomes" id="UP000193920"/>
    </source>
</evidence>
<keyword evidence="1" id="KW-0175">Coiled coil</keyword>